<reference evidence="2" key="2">
    <citation type="submission" date="2013-12" db="EMBL/GenBank/DDBJ databases">
        <title>Evolution of pathogenesis and genome organization in the Tremellales.</title>
        <authorList>
            <person name="Cuomo C."/>
            <person name="Litvintseva A."/>
            <person name="Heitman J."/>
            <person name="Chen Y."/>
            <person name="Sun S."/>
            <person name="Springer D."/>
            <person name="Dromer F."/>
            <person name="Young S."/>
            <person name="Zeng Q."/>
            <person name="Chapman S."/>
            <person name="Gujja S."/>
            <person name="Saif S."/>
            <person name="Birren B."/>
        </authorList>
    </citation>
    <scope>NUCLEOTIDE SEQUENCE [LARGE SCALE GENOMIC DNA]</scope>
    <source>
        <strain evidence="2">CBS 10435</strain>
    </source>
</reference>
<accession>A0A1B9ISL7</accession>
<evidence type="ECO:0000313" key="1">
    <source>
        <dbReference type="EMBL" id="OCF58533.1"/>
    </source>
</evidence>
<proteinExistence type="predicted"/>
<organism evidence="1 2">
    <name type="scientific">Kwoniella mangroviensis CBS 10435</name>
    <dbReference type="NCBI Taxonomy" id="1331196"/>
    <lineage>
        <taxon>Eukaryota</taxon>
        <taxon>Fungi</taxon>
        <taxon>Dikarya</taxon>
        <taxon>Basidiomycota</taxon>
        <taxon>Agaricomycotina</taxon>
        <taxon>Tremellomycetes</taxon>
        <taxon>Tremellales</taxon>
        <taxon>Cryptococcaceae</taxon>
        <taxon>Kwoniella</taxon>
    </lineage>
</organism>
<sequence>MSDRISLGGTTLGGGQFTEDLGYTGGSSADSTTFDKPFSHFVPKIEYSISKLKSYVPPPQDTKNSYRREPSLTAGSVQMALKILNDAKTWAETRDRSTFVYSRYDTRDAWTNSRDMDIIGYMENAAIDPRPALFQASDVALV</sequence>
<dbReference type="EMBL" id="KI669462">
    <property type="protein sequence ID" value="OCF58533.1"/>
    <property type="molecule type" value="Genomic_DNA"/>
</dbReference>
<evidence type="ECO:0000313" key="2">
    <source>
        <dbReference type="Proteomes" id="UP000092583"/>
    </source>
</evidence>
<reference evidence="1 2" key="1">
    <citation type="submission" date="2013-07" db="EMBL/GenBank/DDBJ databases">
        <title>The Genome Sequence of Kwoniella mangroviensis CBS10435.</title>
        <authorList>
            <consortium name="The Broad Institute Genome Sequencing Platform"/>
            <person name="Cuomo C."/>
            <person name="Litvintseva A."/>
            <person name="Chen Y."/>
            <person name="Heitman J."/>
            <person name="Sun S."/>
            <person name="Springer D."/>
            <person name="Dromer F."/>
            <person name="Young S.K."/>
            <person name="Zeng Q."/>
            <person name="Gargeya S."/>
            <person name="Fitzgerald M."/>
            <person name="Abouelleil A."/>
            <person name="Alvarado L."/>
            <person name="Berlin A.M."/>
            <person name="Chapman S.B."/>
            <person name="Dewar J."/>
            <person name="Goldberg J."/>
            <person name="Griggs A."/>
            <person name="Gujja S."/>
            <person name="Hansen M."/>
            <person name="Howarth C."/>
            <person name="Imamovic A."/>
            <person name="Larimer J."/>
            <person name="McCowan C."/>
            <person name="Murphy C."/>
            <person name="Pearson M."/>
            <person name="Priest M."/>
            <person name="Roberts A."/>
            <person name="Saif S."/>
            <person name="Shea T."/>
            <person name="Sykes S."/>
            <person name="Wortman J."/>
            <person name="Nusbaum C."/>
            <person name="Birren B."/>
        </authorList>
    </citation>
    <scope>NUCLEOTIDE SEQUENCE [LARGE SCALE GENOMIC DNA]</scope>
    <source>
        <strain evidence="1 2">CBS 10435</strain>
    </source>
</reference>
<gene>
    <name evidence="1" type="ORF">L486_04566</name>
</gene>
<keyword evidence="2" id="KW-1185">Reference proteome</keyword>
<dbReference type="AlphaFoldDB" id="A0A1B9ISL7"/>
<name>A0A1B9ISL7_9TREE</name>
<dbReference type="Proteomes" id="UP000092583">
    <property type="component" value="Unassembled WGS sequence"/>
</dbReference>
<protein>
    <submittedName>
        <fullName evidence="1">Uncharacterized protein</fullName>
    </submittedName>
</protein>